<evidence type="ECO:0000256" key="6">
    <source>
        <dbReference type="ARBA" id="ARBA00022679"/>
    </source>
</evidence>
<dbReference type="UniPathway" id="UPA00051">
    <property type="reaction ID" value="UER00462"/>
</dbReference>
<keyword evidence="10" id="KW-0457">Lysine biosynthesis</keyword>
<dbReference type="UniPathway" id="UPA00050">
    <property type="reaction ID" value="UER00461"/>
</dbReference>
<dbReference type="Gene3D" id="3.30.2130.10">
    <property type="entry name" value="VC0802-like"/>
    <property type="match status" value="1"/>
</dbReference>
<dbReference type="Pfam" id="PF00696">
    <property type="entry name" value="AA_kinase"/>
    <property type="match status" value="1"/>
</dbReference>
<dbReference type="InterPro" id="IPR018042">
    <property type="entry name" value="Aspartate_kinase_CS"/>
</dbReference>
<feature type="domain" description="Aspartate/glutamate/uridylate kinase" evidence="15">
    <location>
        <begin position="3"/>
        <end position="226"/>
    </location>
</feature>
<dbReference type="SUPFAM" id="SSF55021">
    <property type="entry name" value="ACT-like"/>
    <property type="match status" value="1"/>
</dbReference>
<dbReference type="InterPro" id="IPR036393">
    <property type="entry name" value="AceGlu_kinase-like_sf"/>
</dbReference>
<dbReference type="PANTHER" id="PTHR21499">
    <property type="entry name" value="ASPARTATE KINASE"/>
    <property type="match status" value="1"/>
</dbReference>
<comment type="pathway">
    <text evidence="2 14">Amino-acid biosynthesis; L-methionine biosynthesis via de novo pathway; L-homoserine from L-aspartate: step 1/3.</text>
</comment>
<dbReference type="Proteomes" id="UP000253426">
    <property type="component" value="Unassembled WGS sequence"/>
</dbReference>
<feature type="binding site" evidence="12">
    <location>
        <begin position="209"/>
        <end position="210"/>
    </location>
    <ligand>
        <name>ATP</name>
        <dbReference type="ChEBI" id="CHEBI:30616"/>
    </ligand>
</feature>
<dbReference type="PANTHER" id="PTHR21499:SF3">
    <property type="entry name" value="ASPARTOKINASE"/>
    <property type="match status" value="1"/>
</dbReference>
<feature type="binding site" evidence="12">
    <location>
        <position position="179"/>
    </location>
    <ligand>
        <name>ATP</name>
        <dbReference type="ChEBI" id="CHEBI:30616"/>
    </ligand>
</feature>
<evidence type="ECO:0000256" key="5">
    <source>
        <dbReference type="ARBA" id="ARBA00022605"/>
    </source>
</evidence>
<dbReference type="InterPro" id="IPR041740">
    <property type="entry name" value="AKii-LysC-BS"/>
</dbReference>
<feature type="binding site" evidence="12">
    <location>
        <position position="47"/>
    </location>
    <ligand>
        <name>substrate</name>
    </ligand>
</feature>
<dbReference type="NCBIfam" id="NF005155">
    <property type="entry name" value="PRK06635.1-4"/>
    <property type="match status" value="1"/>
</dbReference>
<name>A0A366HMY5_9BACT</name>
<evidence type="ECO:0000256" key="2">
    <source>
        <dbReference type="ARBA" id="ARBA00004986"/>
    </source>
</evidence>
<dbReference type="InterPro" id="IPR005260">
    <property type="entry name" value="Asp_kin_monofn"/>
</dbReference>
<comment type="caution">
    <text evidence="16">The sequence shown here is derived from an EMBL/GenBank/DDBJ whole genome shotgun (WGS) entry which is preliminary data.</text>
</comment>
<evidence type="ECO:0000256" key="13">
    <source>
        <dbReference type="RuleBase" id="RU003448"/>
    </source>
</evidence>
<dbReference type="Gene3D" id="3.40.1160.10">
    <property type="entry name" value="Acetylglutamate kinase-like"/>
    <property type="match status" value="1"/>
</dbReference>
<feature type="binding site" evidence="12">
    <location>
        <begin position="7"/>
        <end position="10"/>
    </location>
    <ligand>
        <name>ATP</name>
        <dbReference type="ChEBI" id="CHEBI:30616"/>
    </ligand>
</feature>
<keyword evidence="7 12" id="KW-0547">Nucleotide-binding</keyword>
<dbReference type="PROSITE" id="PS00324">
    <property type="entry name" value="ASPARTOKINASE"/>
    <property type="match status" value="1"/>
</dbReference>
<dbReference type="AlphaFoldDB" id="A0A366HMY5"/>
<dbReference type="EMBL" id="QNRR01000005">
    <property type="protein sequence ID" value="RBP43806.1"/>
    <property type="molecule type" value="Genomic_DNA"/>
</dbReference>
<dbReference type="GO" id="GO:0005829">
    <property type="term" value="C:cytosol"/>
    <property type="evidence" value="ECO:0007669"/>
    <property type="project" value="TreeGrafter"/>
</dbReference>
<dbReference type="GO" id="GO:0005524">
    <property type="term" value="F:ATP binding"/>
    <property type="evidence" value="ECO:0007669"/>
    <property type="project" value="UniProtKB-KW"/>
</dbReference>
<keyword evidence="5 14" id="KW-0028">Amino-acid biosynthesis</keyword>
<dbReference type="GO" id="GO:0009090">
    <property type="term" value="P:homoserine biosynthetic process"/>
    <property type="evidence" value="ECO:0007669"/>
    <property type="project" value="TreeGrafter"/>
</dbReference>
<organism evidence="16 17">
    <name type="scientific">Roseimicrobium gellanilyticum</name>
    <dbReference type="NCBI Taxonomy" id="748857"/>
    <lineage>
        <taxon>Bacteria</taxon>
        <taxon>Pseudomonadati</taxon>
        <taxon>Verrucomicrobiota</taxon>
        <taxon>Verrucomicrobiia</taxon>
        <taxon>Verrucomicrobiales</taxon>
        <taxon>Verrucomicrobiaceae</taxon>
        <taxon>Roseimicrobium</taxon>
    </lineage>
</organism>
<evidence type="ECO:0000259" key="15">
    <source>
        <dbReference type="Pfam" id="PF00696"/>
    </source>
</evidence>
<evidence type="ECO:0000256" key="14">
    <source>
        <dbReference type="RuleBase" id="RU004249"/>
    </source>
</evidence>
<dbReference type="GO" id="GO:0009088">
    <property type="term" value="P:threonine biosynthetic process"/>
    <property type="evidence" value="ECO:0007669"/>
    <property type="project" value="UniProtKB-UniPathway"/>
</dbReference>
<feature type="binding site" evidence="12">
    <location>
        <position position="184"/>
    </location>
    <ligand>
        <name>ATP</name>
        <dbReference type="ChEBI" id="CHEBI:30616"/>
    </ligand>
</feature>
<evidence type="ECO:0000256" key="12">
    <source>
        <dbReference type="PIRSR" id="PIRSR000726-1"/>
    </source>
</evidence>
<evidence type="ECO:0000256" key="9">
    <source>
        <dbReference type="ARBA" id="ARBA00022840"/>
    </source>
</evidence>
<reference evidence="16 17" key="1">
    <citation type="submission" date="2018-06" db="EMBL/GenBank/DDBJ databases">
        <title>Genomic Encyclopedia of Type Strains, Phase IV (KMG-IV): sequencing the most valuable type-strain genomes for metagenomic binning, comparative biology and taxonomic classification.</title>
        <authorList>
            <person name="Goeker M."/>
        </authorList>
    </citation>
    <scope>NUCLEOTIDE SEQUENCE [LARGE SCALE GENOMIC DNA]</scope>
    <source>
        <strain evidence="16 17">DSM 25532</strain>
    </source>
</reference>
<accession>A0A366HMY5</accession>
<evidence type="ECO:0000313" key="16">
    <source>
        <dbReference type="EMBL" id="RBP43806.1"/>
    </source>
</evidence>
<evidence type="ECO:0000256" key="4">
    <source>
        <dbReference type="ARBA" id="ARBA00010122"/>
    </source>
</evidence>
<evidence type="ECO:0000256" key="3">
    <source>
        <dbReference type="ARBA" id="ARBA00005139"/>
    </source>
</evidence>
<dbReference type="CDD" id="cd04261">
    <property type="entry name" value="AAK_AKii-LysC-BS"/>
    <property type="match status" value="1"/>
</dbReference>
<dbReference type="InterPro" id="IPR001341">
    <property type="entry name" value="Asp_kinase"/>
</dbReference>
<dbReference type="InterPro" id="IPR045865">
    <property type="entry name" value="ACT-like_dom_sf"/>
</dbReference>
<dbReference type="NCBIfam" id="NF005154">
    <property type="entry name" value="PRK06635.1-2"/>
    <property type="match status" value="1"/>
</dbReference>
<dbReference type="EC" id="2.7.2.4" evidence="13"/>
<evidence type="ECO:0000256" key="10">
    <source>
        <dbReference type="ARBA" id="ARBA00023154"/>
    </source>
</evidence>
<dbReference type="PIRSF" id="PIRSF000726">
    <property type="entry name" value="Asp_kin"/>
    <property type="match status" value="1"/>
</dbReference>
<dbReference type="GO" id="GO:0009089">
    <property type="term" value="P:lysine biosynthetic process via diaminopimelate"/>
    <property type="evidence" value="ECO:0007669"/>
    <property type="project" value="UniProtKB-UniPathway"/>
</dbReference>
<comment type="similarity">
    <text evidence="4 13">Belongs to the aspartokinase family.</text>
</comment>
<proteinExistence type="inferred from homology"/>
<dbReference type="InterPro" id="IPR001048">
    <property type="entry name" value="Asp/Glu/Uridylate_kinase"/>
</dbReference>
<dbReference type="UniPathway" id="UPA00034">
    <property type="reaction ID" value="UER00015"/>
</dbReference>
<dbReference type="FunFam" id="3.40.1160.10:FF:000002">
    <property type="entry name" value="Aspartokinase"/>
    <property type="match status" value="1"/>
</dbReference>
<keyword evidence="9 12" id="KW-0067">ATP-binding</keyword>
<dbReference type="OrthoDB" id="9799110at2"/>
<dbReference type="SUPFAM" id="SSF53633">
    <property type="entry name" value="Carbamate kinase-like"/>
    <property type="match status" value="1"/>
</dbReference>
<protein>
    <recommendedName>
        <fullName evidence="13">Aspartokinase</fullName>
        <ecNumber evidence="13">2.7.2.4</ecNumber>
    </recommendedName>
</protein>
<keyword evidence="6 13" id="KW-0808">Transferase</keyword>
<evidence type="ECO:0000256" key="7">
    <source>
        <dbReference type="ARBA" id="ARBA00022741"/>
    </source>
</evidence>
<comment type="pathway">
    <text evidence="1 14">Amino-acid biosynthesis; L-lysine biosynthesis via DAP pathway; (S)-tetrahydrodipicolinate from L-aspartate: step 1/4.</text>
</comment>
<evidence type="ECO:0000313" key="17">
    <source>
        <dbReference type="Proteomes" id="UP000253426"/>
    </source>
</evidence>
<evidence type="ECO:0000256" key="1">
    <source>
        <dbReference type="ARBA" id="ARBA00004766"/>
    </source>
</evidence>
<evidence type="ECO:0000256" key="8">
    <source>
        <dbReference type="ARBA" id="ARBA00022777"/>
    </source>
</evidence>
<gene>
    <name evidence="16" type="ORF">DES53_105205</name>
</gene>
<dbReference type="GO" id="GO:0004072">
    <property type="term" value="F:aspartate kinase activity"/>
    <property type="evidence" value="ECO:0007669"/>
    <property type="project" value="UniProtKB-EC"/>
</dbReference>
<dbReference type="NCBIfam" id="TIGR00657">
    <property type="entry name" value="asp_kinases"/>
    <property type="match status" value="1"/>
</dbReference>
<keyword evidence="17" id="KW-1185">Reference proteome</keyword>
<comment type="catalytic activity">
    <reaction evidence="11 13">
        <text>L-aspartate + ATP = 4-phospho-L-aspartate + ADP</text>
        <dbReference type="Rhea" id="RHEA:23776"/>
        <dbReference type="ChEBI" id="CHEBI:29991"/>
        <dbReference type="ChEBI" id="CHEBI:30616"/>
        <dbReference type="ChEBI" id="CHEBI:57535"/>
        <dbReference type="ChEBI" id="CHEBI:456216"/>
        <dbReference type="EC" id="2.7.2.4"/>
    </reaction>
</comment>
<sequence length="406" mass="43125">MAIVVQKYGGSSVADADKIRAVAQRVMETQKAGHQVTVVVSAMGDTTDDLLTLAKKVATNPERRELDMLLSVGERISMALLSMAIRELGGDAISFTGSQAGIVTNDRHIDARIIEVRPFRVQDELSRGKIVIIAGYQGVSYRKEITTLGRGGSDTTAVAMAAALDAEWCEICSDVDGVYSADPRVVPAAKRIPTMAYEEMQEMAEAGAKVLNAQAVEFAKERGIAIYARATKQAPPGAEEPTDSTVVRKFGPNVPGRVVGVASEKDLFLLNATSGADAVLELLDELSVVGKQLHVATSGDGANSLAMVISRENLHDEARLRAKLQEKFGDTVKLEDGIGAVSVVGTGITTNYKNLRAGSAALATHGVLGISTSRFRITWLVPLAGVDDAVRRLHATFLEAEGEVVP</sequence>
<dbReference type="RefSeq" id="WP_113959277.1">
    <property type="nucleotide sequence ID" value="NZ_QNRR01000005.1"/>
</dbReference>
<feature type="binding site" evidence="12">
    <location>
        <position position="74"/>
    </location>
    <ligand>
        <name>substrate</name>
    </ligand>
</feature>
<keyword evidence="8 13" id="KW-0418">Kinase</keyword>
<evidence type="ECO:0000256" key="11">
    <source>
        <dbReference type="ARBA" id="ARBA00047872"/>
    </source>
</evidence>
<comment type="pathway">
    <text evidence="3 14">Amino-acid biosynthesis; L-threonine biosynthesis; L-threonine from L-aspartate: step 1/5.</text>
</comment>